<dbReference type="InterPro" id="IPR036412">
    <property type="entry name" value="HAD-like_sf"/>
</dbReference>
<sequence length="103" mass="11305">MTRLLFMKRFKNNAAYSTLAVEPAECIVIEDNRNGLMAATGAGMKCLVTLNAYTKNDVYREAERVVSCSGDPEQEHATVLSGKQSQDVTFEGCVTVALLRSRV</sequence>
<dbReference type="EMBL" id="PDSK01000010">
    <property type="protein sequence ID" value="PIE36480.1"/>
    <property type="molecule type" value="Genomic_DNA"/>
</dbReference>
<name>A0A2G6KM63_9BACT</name>
<evidence type="ECO:0000313" key="1">
    <source>
        <dbReference type="EMBL" id="PIE36480.1"/>
    </source>
</evidence>
<dbReference type="SUPFAM" id="SSF56784">
    <property type="entry name" value="HAD-like"/>
    <property type="match status" value="1"/>
</dbReference>
<accession>A0A2G6KM63</accession>
<organism evidence="1 2">
    <name type="scientific">candidate division KSB3 bacterium</name>
    <dbReference type="NCBI Taxonomy" id="2044937"/>
    <lineage>
        <taxon>Bacteria</taxon>
        <taxon>candidate division KSB3</taxon>
    </lineage>
</organism>
<reference evidence="1 2" key="1">
    <citation type="submission" date="2017-10" db="EMBL/GenBank/DDBJ databases">
        <title>Novel microbial diversity and functional potential in the marine mammal oral microbiome.</title>
        <authorList>
            <person name="Dudek N.K."/>
            <person name="Sun C.L."/>
            <person name="Burstein D."/>
            <person name="Kantor R.S."/>
            <person name="Aliaga Goltsman D.S."/>
            <person name="Bik E.M."/>
            <person name="Thomas B.C."/>
            <person name="Banfield J.F."/>
            <person name="Relman D.A."/>
        </authorList>
    </citation>
    <scope>NUCLEOTIDE SEQUENCE [LARGE SCALE GENOMIC DNA]</scope>
    <source>
        <strain evidence="1">DOLJORAL78_47_16</strain>
    </source>
</reference>
<proteinExistence type="predicted"/>
<dbReference type="AlphaFoldDB" id="A0A2G6KM63"/>
<protein>
    <submittedName>
        <fullName evidence="1">Uncharacterized protein</fullName>
    </submittedName>
</protein>
<dbReference type="InterPro" id="IPR044999">
    <property type="entry name" value="CbbY-like"/>
</dbReference>
<dbReference type="PANTHER" id="PTHR42896">
    <property type="entry name" value="XYLULOSE-1,5-BISPHOSPHATE (XUBP) PHOSPHATASE"/>
    <property type="match status" value="1"/>
</dbReference>
<comment type="caution">
    <text evidence="1">The sequence shown here is derived from an EMBL/GenBank/DDBJ whole genome shotgun (WGS) entry which is preliminary data.</text>
</comment>
<dbReference type="PANTHER" id="PTHR42896:SF2">
    <property type="entry name" value="CBBY-LIKE PROTEIN"/>
    <property type="match status" value="1"/>
</dbReference>
<dbReference type="GO" id="GO:0016787">
    <property type="term" value="F:hydrolase activity"/>
    <property type="evidence" value="ECO:0007669"/>
    <property type="project" value="InterPro"/>
</dbReference>
<dbReference type="InterPro" id="IPR023214">
    <property type="entry name" value="HAD_sf"/>
</dbReference>
<dbReference type="Proteomes" id="UP000230821">
    <property type="component" value="Unassembled WGS sequence"/>
</dbReference>
<evidence type="ECO:0000313" key="2">
    <source>
        <dbReference type="Proteomes" id="UP000230821"/>
    </source>
</evidence>
<dbReference type="Gene3D" id="3.40.50.1000">
    <property type="entry name" value="HAD superfamily/HAD-like"/>
    <property type="match status" value="1"/>
</dbReference>
<gene>
    <name evidence="1" type="ORF">CSA56_00275</name>
</gene>